<evidence type="ECO:0000313" key="2">
    <source>
        <dbReference type="Proteomes" id="UP000887013"/>
    </source>
</evidence>
<evidence type="ECO:0000313" key="1">
    <source>
        <dbReference type="EMBL" id="GFU06878.1"/>
    </source>
</evidence>
<dbReference type="OrthoDB" id="5046242at2759"/>
<dbReference type="AlphaFoldDB" id="A0A8X6QC95"/>
<dbReference type="Gene3D" id="3.50.50.60">
    <property type="entry name" value="FAD/NAD(P)-binding domain"/>
    <property type="match status" value="1"/>
</dbReference>
<dbReference type="Gene3D" id="3.90.660.10">
    <property type="match status" value="1"/>
</dbReference>
<proteinExistence type="predicted"/>
<sequence length="102" mass="11708">MAHFVGCPESAKGELFRTSLNRENKKDVCRRHIRSSWMSDPLSCGSYSYLSVDCEKENVTHLDLAEPEYADSPCSKAMVAKWLRHQTRSWRFSFSCGLESMP</sequence>
<dbReference type="InterPro" id="IPR036188">
    <property type="entry name" value="FAD/NAD-bd_sf"/>
</dbReference>
<gene>
    <name evidence="1" type="ORF">NPIL_304164</name>
</gene>
<dbReference type="Proteomes" id="UP000887013">
    <property type="component" value="Unassembled WGS sequence"/>
</dbReference>
<reference evidence="1" key="1">
    <citation type="submission" date="2020-08" db="EMBL/GenBank/DDBJ databases">
        <title>Multicomponent nature underlies the extraordinary mechanical properties of spider dragline silk.</title>
        <authorList>
            <person name="Kono N."/>
            <person name="Nakamura H."/>
            <person name="Mori M."/>
            <person name="Yoshida Y."/>
            <person name="Ohtoshi R."/>
            <person name="Malay A.D."/>
            <person name="Moran D.A.P."/>
            <person name="Tomita M."/>
            <person name="Numata K."/>
            <person name="Arakawa K."/>
        </authorList>
    </citation>
    <scope>NUCLEOTIDE SEQUENCE</scope>
</reference>
<organism evidence="1 2">
    <name type="scientific">Nephila pilipes</name>
    <name type="common">Giant wood spider</name>
    <name type="synonym">Nephila maculata</name>
    <dbReference type="NCBI Taxonomy" id="299642"/>
    <lineage>
        <taxon>Eukaryota</taxon>
        <taxon>Metazoa</taxon>
        <taxon>Ecdysozoa</taxon>
        <taxon>Arthropoda</taxon>
        <taxon>Chelicerata</taxon>
        <taxon>Arachnida</taxon>
        <taxon>Araneae</taxon>
        <taxon>Araneomorphae</taxon>
        <taxon>Entelegynae</taxon>
        <taxon>Araneoidea</taxon>
        <taxon>Nephilidae</taxon>
        <taxon>Nephila</taxon>
    </lineage>
</organism>
<keyword evidence="2" id="KW-1185">Reference proteome</keyword>
<name>A0A8X6QC95_NEPPI</name>
<comment type="caution">
    <text evidence="1">The sequence shown here is derived from an EMBL/GenBank/DDBJ whole genome shotgun (WGS) entry which is preliminary data.</text>
</comment>
<accession>A0A8X6QC95</accession>
<dbReference type="EMBL" id="BMAW01077541">
    <property type="protein sequence ID" value="GFU06878.1"/>
    <property type="molecule type" value="Genomic_DNA"/>
</dbReference>
<protein>
    <submittedName>
        <fullName evidence="1">Uncharacterized protein</fullName>
    </submittedName>
</protein>